<feature type="chain" id="PRO_5018525658" description="Enriched in surface-labeled proteome protein 18" evidence="2">
    <location>
        <begin position="25"/>
        <end position="180"/>
    </location>
</feature>
<accession>A0A3R7KQP7</accession>
<keyword evidence="2" id="KW-0732">Signal</keyword>
<reference evidence="3 4" key="1">
    <citation type="journal article" date="2018" name="BMC Genomics">
        <title>Genomic comparison of Trypanosoma conorhini and Trypanosoma rangeli to Trypanosoma cruzi strains of high and low virulence.</title>
        <authorList>
            <person name="Bradwell K.R."/>
            <person name="Koparde V.N."/>
            <person name="Matveyev A.V."/>
            <person name="Serrano M.G."/>
            <person name="Alves J.M."/>
            <person name="Parikh H."/>
            <person name="Huang B."/>
            <person name="Lee V."/>
            <person name="Espinosa-Alvarez O."/>
            <person name="Ortiz P.A."/>
            <person name="Costa-Martins A.G."/>
            <person name="Teixeira M.M."/>
            <person name="Buck G.A."/>
        </authorList>
    </citation>
    <scope>NUCLEOTIDE SEQUENCE [LARGE SCALE GENOMIC DNA]</scope>
    <source>
        <strain evidence="3 4">025E</strain>
    </source>
</reference>
<dbReference type="RefSeq" id="XP_029226831.1">
    <property type="nucleotide sequence ID" value="XM_029373061.1"/>
</dbReference>
<comment type="caution">
    <text evidence="3">The sequence shown here is derived from an EMBL/GenBank/DDBJ whole genome shotgun (WGS) entry which is preliminary data.</text>
</comment>
<evidence type="ECO:0000313" key="4">
    <source>
        <dbReference type="Proteomes" id="UP000284403"/>
    </source>
</evidence>
<evidence type="ECO:0000313" key="3">
    <source>
        <dbReference type="EMBL" id="RNF13499.1"/>
    </source>
</evidence>
<evidence type="ECO:0000256" key="1">
    <source>
        <dbReference type="SAM" id="MobiDB-lite"/>
    </source>
</evidence>
<dbReference type="Proteomes" id="UP000284403">
    <property type="component" value="Unassembled WGS sequence"/>
</dbReference>
<proteinExistence type="predicted"/>
<dbReference type="GeneID" id="40319784"/>
<name>A0A3R7KQP7_9TRYP</name>
<dbReference type="OrthoDB" id="240503at2759"/>
<organism evidence="3 4">
    <name type="scientific">Trypanosoma conorhini</name>
    <dbReference type="NCBI Taxonomy" id="83891"/>
    <lineage>
        <taxon>Eukaryota</taxon>
        <taxon>Discoba</taxon>
        <taxon>Euglenozoa</taxon>
        <taxon>Kinetoplastea</taxon>
        <taxon>Metakinetoplastina</taxon>
        <taxon>Trypanosomatida</taxon>
        <taxon>Trypanosomatidae</taxon>
        <taxon>Trypanosoma</taxon>
    </lineage>
</organism>
<gene>
    <name evidence="3" type="ORF">Tco025E_06173</name>
</gene>
<feature type="signal peptide" evidence="2">
    <location>
        <begin position="1"/>
        <end position="24"/>
    </location>
</feature>
<protein>
    <recommendedName>
        <fullName evidence="5">Enriched in surface-labeled proteome protein 18</fullName>
    </recommendedName>
</protein>
<dbReference type="EMBL" id="MKKU01000403">
    <property type="protein sequence ID" value="RNF13499.1"/>
    <property type="molecule type" value="Genomic_DNA"/>
</dbReference>
<dbReference type="AlphaFoldDB" id="A0A3R7KQP7"/>
<evidence type="ECO:0008006" key="5">
    <source>
        <dbReference type="Google" id="ProtNLM"/>
    </source>
</evidence>
<feature type="compositionally biased region" description="Basic and acidic residues" evidence="1">
    <location>
        <begin position="169"/>
        <end position="180"/>
    </location>
</feature>
<evidence type="ECO:0000256" key="2">
    <source>
        <dbReference type="SAM" id="SignalP"/>
    </source>
</evidence>
<keyword evidence="4" id="KW-1185">Reference proteome</keyword>
<sequence length="180" mass="20754">MKGVRTVWLVVCVTLLLQVLSSRAEPSVVPARSQRQSVQHPSSRASPTKFLVFPFAACDADAKRLCPTQKESPLKCLLQHFESQRFSEAPWRRRPAFSEACRRWLWARQECVSYVRLPGRCRASESARDCLRRVPPRDLPPGCRDTEYYRSVLLYGEMKSKQGMRPRNKSNDNETQKLAE</sequence>
<feature type="region of interest" description="Disordered" evidence="1">
    <location>
        <begin position="159"/>
        <end position="180"/>
    </location>
</feature>